<proteinExistence type="predicted"/>
<evidence type="ECO:0008006" key="4">
    <source>
        <dbReference type="Google" id="ProtNLM"/>
    </source>
</evidence>
<gene>
    <name evidence="2" type="ORF">MTBBW1_1610037</name>
</gene>
<keyword evidence="1" id="KW-1133">Transmembrane helix</keyword>
<name>A0A1W1H8Z6_9BACT</name>
<protein>
    <recommendedName>
        <fullName evidence="4">Transmembrane protein</fullName>
    </recommendedName>
</protein>
<dbReference type="Proteomes" id="UP000191931">
    <property type="component" value="Unassembled WGS sequence"/>
</dbReference>
<keyword evidence="1" id="KW-0472">Membrane</keyword>
<dbReference type="EMBL" id="FWEV01000070">
    <property type="protein sequence ID" value="SLM28875.1"/>
    <property type="molecule type" value="Genomic_DNA"/>
</dbReference>
<accession>A0A1W1H8Z6</accession>
<reference evidence="2 3" key="1">
    <citation type="submission" date="2017-03" db="EMBL/GenBank/DDBJ databases">
        <authorList>
            <person name="Afonso C.L."/>
            <person name="Miller P.J."/>
            <person name="Scott M.A."/>
            <person name="Spackman E."/>
            <person name="Goraichik I."/>
            <person name="Dimitrov K.M."/>
            <person name="Suarez D.L."/>
            <person name="Swayne D.E."/>
        </authorList>
    </citation>
    <scope>NUCLEOTIDE SEQUENCE [LARGE SCALE GENOMIC DNA]</scope>
    <source>
        <strain evidence="2">PRJEB14757</strain>
    </source>
</reference>
<sequence>MPECRGRKIRLTVSHEQDICSPGVGRLFVVCLTVLIILFGMLLGIFPGNHLKGNLHAANLSEYDIKAAFVYNFCLFTEWPADTCPAPDTPIYLLVVGNDDLRDSFLKINGKKAGKRTLDVTFFNPREDILYNPREDTLFNPHENTVDEKALRRFHMVFFSEDVDAKFLTEMIMVIGDYPVLTLGETRDFIQKGGMVNFFEKNMRLLFEVHNNRVMTSHIRLSSRLLKLAIIVTD</sequence>
<dbReference type="Pfam" id="PF13689">
    <property type="entry name" value="DUF4154"/>
    <property type="match status" value="1"/>
</dbReference>
<evidence type="ECO:0000256" key="1">
    <source>
        <dbReference type="SAM" id="Phobius"/>
    </source>
</evidence>
<evidence type="ECO:0000313" key="2">
    <source>
        <dbReference type="EMBL" id="SLM28875.1"/>
    </source>
</evidence>
<dbReference type="InterPro" id="IPR025293">
    <property type="entry name" value="YfiR/HmsC-like"/>
</dbReference>
<keyword evidence="1" id="KW-0812">Transmembrane</keyword>
<organism evidence="2 3">
    <name type="scientific">Desulfamplus magnetovallimortis</name>
    <dbReference type="NCBI Taxonomy" id="1246637"/>
    <lineage>
        <taxon>Bacteria</taxon>
        <taxon>Pseudomonadati</taxon>
        <taxon>Thermodesulfobacteriota</taxon>
        <taxon>Desulfobacteria</taxon>
        <taxon>Desulfobacterales</taxon>
        <taxon>Desulfobacteraceae</taxon>
        <taxon>Desulfamplus</taxon>
    </lineage>
</organism>
<dbReference type="AlphaFoldDB" id="A0A1W1H8Z6"/>
<keyword evidence="3" id="KW-1185">Reference proteome</keyword>
<feature type="transmembrane region" description="Helical" evidence="1">
    <location>
        <begin position="27"/>
        <end position="46"/>
    </location>
</feature>
<evidence type="ECO:0000313" key="3">
    <source>
        <dbReference type="Proteomes" id="UP000191931"/>
    </source>
</evidence>
<dbReference type="STRING" id="1246637.MTBBW1_1610037"/>